<keyword evidence="2" id="KW-0548">Nucleotidyltransferase</keyword>
<organism evidence="2">
    <name type="scientific">Tanacetum cinerariifolium</name>
    <name type="common">Dalmatian daisy</name>
    <name type="synonym">Chrysanthemum cinerariifolium</name>
    <dbReference type="NCBI Taxonomy" id="118510"/>
    <lineage>
        <taxon>Eukaryota</taxon>
        <taxon>Viridiplantae</taxon>
        <taxon>Streptophyta</taxon>
        <taxon>Embryophyta</taxon>
        <taxon>Tracheophyta</taxon>
        <taxon>Spermatophyta</taxon>
        <taxon>Magnoliopsida</taxon>
        <taxon>eudicotyledons</taxon>
        <taxon>Gunneridae</taxon>
        <taxon>Pentapetalae</taxon>
        <taxon>asterids</taxon>
        <taxon>campanulids</taxon>
        <taxon>Asterales</taxon>
        <taxon>Asteraceae</taxon>
        <taxon>Asteroideae</taxon>
        <taxon>Anthemideae</taxon>
        <taxon>Anthemidinae</taxon>
        <taxon>Tanacetum</taxon>
    </lineage>
</organism>
<comment type="caution">
    <text evidence="2">The sequence shown here is derived from an EMBL/GenBank/DDBJ whole genome shotgun (WGS) entry which is preliminary data.</text>
</comment>
<name>A0A6L2MIZ8_TANCI</name>
<sequence length="326" mass="36663">MACRTGPDRRPKWSKTPNRDRTDYPSVRWILIAYCRYIKITKKELKDSQSVCGFLCDGYGTRFSKSEGGGRGRGVKEKRHGVKEKRNGVKEKLRTPSYPTMVIVCVNEATNSTGDPAKGRNSWNRSLDSDRPINAKAEVKILKASILNIHLVLAYGLSVMTTKLGNPIMLNSYTSSMCLLSWGRMDYARALIDIRAHQELKEDMIVAIPNMKDDNEILHTVKPKKPIWQVVYKKNSASLSGMKKNSELFRKVMHSTNPFDALNMIEEGDESGSYWGSPNSGKKVVQDVVGSISHSPSNTSLVARINDLKSQMIEEKHVLLDDEGKR</sequence>
<evidence type="ECO:0000256" key="1">
    <source>
        <dbReference type="SAM" id="MobiDB-lite"/>
    </source>
</evidence>
<protein>
    <submittedName>
        <fullName evidence="2">Reverse transcriptase domain-containing protein</fullName>
    </submittedName>
</protein>
<dbReference type="GO" id="GO:0003964">
    <property type="term" value="F:RNA-directed DNA polymerase activity"/>
    <property type="evidence" value="ECO:0007669"/>
    <property type="project" value="UniProtKB-KW"/>
</dbReference>
<keyword evidence="2" id="KW-0695">RNA-directed DNA polymerase</keyword>
<dbReference type="EMBL" id="BKCJ010006784">
    <property type="protein sequence ID" value="GEU73931.1"/>
    <property type="molecule type" value="Genomic_DNA"/>
</dbReference>
<accession>A0A6L2MIZ8</accession>
<evidence type="ECO:0000313" key="2">
    <source>
        <dbReference type="EMBL" id="GEU73931.1"/>
    </source>
</evidence>
<reference evidence="2" key="1">
    <citation type="journal article" date="2019" name="Sci. Rep.">
        <title>Draft genome of Tanacetum cinerariifolium, the natural source of mosquito coil.</title>
        <authorList>
            <person name="Yamashiro T."/>
            <person name="Shiraishi A."/>
            <person name="Satake H."/>
            <person name="Nakayama K."/>
        </authorList>
    </citation>
    <scope>NUCLEOTIDE SEQUENCE</scope>
</reference>
<feature type="region of interest" description="Disordered" evidence="1">
    <location>
        <begin position="65"/>
        <end position="85"/>
    </location>
</feature>
<proteinExistence type="predicted"/>
<keyword evidence="2" id="KW-0808">Transferase</keyword>
<dbReference type="AlphaFoldDB" id="A0A6L2MIZ8"/>
<gene>
    <name evidence="2" type="ORF">Tci_045909</name>
</gene>